<evidence type="ECO:0000313" key="4">
    <source>
        <dbReference type="Proteomes" id="UP000199062"/>
    </source>
</evidence>
<dbReference type="Proteomes" id="UP000199062">
    <property type="component" value="Unassembled WGS sequence"/>
</dbReference>
<dbReference type="EMBL" id="FOZK01000002">
    <property type="protein sequence ID" value="SFS00881.1"/>
    <property type="molecule type" value="Genomic_DNA"/>
</dbReference>
<dbReference type="AlphaFoldDB" id="A0A1I6LBK4"/>
<dbReference type="InterPro" id="IPR055738">
    <property type="entry name" value="DUF7314"/>
</dbReference>
<feature type="transmembrane region" description="Helical" evidence="1">
    <location>
        <begin position="9"/>
        <end position="26"/>
    </location>
</feature>
<dbReference type="OrthoDB" id="209648at2157"/>
<keyword evidence="1" id="KW-1133">Transmembrane helix</keyword>
<accession>A0A1I6LBK4</accession>
<evidence type="ECO:0000256" key="1">
    <source>
        <dbReference type="SAM" id="Phobius"/>
    </source>
</evidence>
<keyword evidence="4" id="KW-1185">Reference proteome</keyword>
<organism evidence="3 4">
    <name type="scientific">Halomicrobium zhouii</name>
    <dbReference type="NCBI Taxonomy" id="767519"/>
    <lineage>
        <taxon>Archaea</taxon>
        <taxon>Methanobacteriati</taxon>
        <taxon>Methanobacteriota</taxon>
        <taxon>Stenosarchaea group</taxon>
        <taxon>Halobacteria</taxon>
        <taxon>Halobacteriales</taxon>
        <taxon>Haloarculaceae</taxon>
        <taxon>Halomicrobium</taxon>
    </lineage>
</organism>
<reference evidence="3 4" key="1">
    <citation type="submission" date="2016-10" db="EMBL/GenBank/DDBJ databases">
        <authorList>
            <person name="de Groot N.N."/>
        </authorList>
    </citation>
    <scope>NUCLEOTIDE SEQUENCE [LARGE SCALE GENOMIC DNA]</scope>
    <source>
        <strain evidence="3 4">CGMCC 1.10457</strain>
    </source>
</reference>
<proteinExistence type="predicted"/>
<keyword evidence="1" id="KW-0812">Transmembrane</keyword>
<dbReference type="STRING" id="767519.SAMN05216559_2418"/>
<gene>
    <name evidence="3" type="ORF">SAMN05216559_2418</name>
</gene>
<sequence>MADEFAKGFGIFVVAGLGWMTLAGWYRTPSFEGTQLTGAPPEAATVYDQIGLFLEPVLFWFMILGPLTFWILIPIFERARESYAERAQ</sequence>
<dbReference type="RefSeq" id="WP_089816762.1">
    <property type="nucleotide sequence ID" value="NZ_FOZK01000002.1"/>
</dbReference>
<name>A0A1I6LBK4_9EURY</name>
<evidence type="ECO:0000313" key="3">
    <source>
        <dbReference type="EMBL" id="SFS00881.1"/>
    </source>
</evidence>
<dbReference type="Pfam" id="PF23996">
    <property type="entry name" value="DUF7314"/>
    <property type="match status" value="1"/>
</dbReference>
<evidence type="ECO:0000259" key="2">
    <source>
        <dbReference type="Pfam" id="PF23996"/>
    </source>
</evidence>
<feature type="domain" description="DUF7314" evidence="2">
    <location>
        <begin position="1"/>
        <end position="86"/>
    </location>
</feature>
<feature type="transmembrane region" description="Helical" evidence="1">
    <location>
        <begin position="57"/>
        <end position="76"/>
    </location>
</feature>
<protein>
    <recommendedName>
        <fullName evidence="2">DUF7314 domain-containing protein</fullName>
    </recommendedName>
</protein>
<keyword evidence="1" id="KW-0472">Membrane</keyword>